<protein>
    <submittedName>
        <fullName evidence="1">Uncharacterized protein</fullName>
    </submittedName>
</protein>
<dbReference type="Proteomes" id="UP000479190">
    <property type="component" value="Unassembled WGS sequence"/>
</dbReference>
<dbReference type="OrthoDB" id="8180835at2759"/>
<evidence type="ECO:0000313" key="2">
    <source>
        <dbReference type="Proteomes" id="UP000479190"/>
    </source>
</evidence>
<dbReference type="EMBL" id="CADCXV010000788">
    <property type="protein sequence ID" value="CAB0035468.1"/>
    <property type="molecule type" value="Genomic_DNA"/>
</dbReference>
<gene>
    <name evidence="1" type="ORF">TBRA_LOCUS7364</name>
</gene>
<keyword evidence="2" id="KW-1185">Reference proteome</keyword>
<accession>A0A6H5IG24</accession>
<sequence length="84" mass="10154">MWNRKVFIRIIEVRGRDDRDGGKKTNGYYRHDEVYQRPVDEVDDIPPFPTHEATVFTKVIQPSVKIMRIERDNERGYDNYRQVQ</sequence>
<organism evidence="1 2">
    <name type="scientific">Trichogramma brassicae</name>
    <dbReference type="NCBI Taxonomy" id="86971"/>
    <lineage>
        <taxon>Eukaryota</taxon>
        <taxon>Metazoa</taxon>
        <taxon>Ecdysozoa</taxon>
        <taxon>Arthropoda</taxon>
        <taxon>Hexapoda</taxon>
        <taxon>Insecta</taxon>
        <taxon>Pterygota</taxon>
        <taxon>Neoptera</taxon>
        <taxon>Endopterygota</taxon>
        <taxon>Hymenoptera</taxon>
        <taxon>Apocrita</taxon>
        <taxon>Proctotrupomorpha</taxon>
        <taxon>Chalcidoidea</taxon>
        <taxon>Trichogrammatidae</taxon>
        <taxon>Trichogramma</taxon>
    </lineage>
</organism>
<proteinExistence type="predicted"/>
<evidence type="ECO:0000313" key="1">
    <source>
        <dbReference type="EMBL" id="CAB0035468.1"/>
    </source>
</evidence>
<reference evidence="1 2" key="1">
    <citation type="submission" date="2020-02" db="EMBL/GenBank/DDBJ databases">
        <authorList>
            <person name="Ferguson B K."/>
        </authorList>
    </citation>
    <scope>NUCLEOTIDE SEQUENCE [LARGE SCALE GENOMIC DNA]</scope>
</reference>
<dbReference type="AlphaFoldDB" id="A0A6H5IG24"/>
<name>A0A6H5IG24_9HYME</name>